<protein>
    <recommendedName>
        <fullName evidence="7">Cytosine-specific methyltransferase</fullName>
        <ecNumber evidence="7">2.1.1.37</ecNumber>
    </recommendedName>
</protein>
<feature type="compositionally biased region" description="Basic residues" evidence="8">
    <location>
        <begin position="379"/>
        <end position="392"/>
    </location>
</feature>
<evidence type="ECO:0000256" key="7">
    <source>
        <dbReference type="RuleBase" id="RU000417"/>
    </source>
</evidence>
<dbReference type="PROSITE" id="PS00094">
    <property type="entry name" value="C5_MTASE_1"/>
    <property type="match status" value="1"/>
</dbReference>
<keyword evidence="4" id="KW-0680">Restriction system</keyword>
<proteinExistence type="inferred from homology"/>
<reference evidence="10" key="1">
    <citation type="submission" date="2018-12" db="EMBL/GenBank/DDBJ databases">
        <title>Bacillus chawlae sp. nov., Bacillus glennii sp. nov., and Bacillus saganii sp. nov. Isolated from the Vehicle Assembly Building at Kennedy Space Center where the Viking Spacecraft were Assembled.</title>
        <authorList>
            <person name="Seuylemezian A."/>
            <person name="Vaishampayan P."/>
        </authorList>
    </citation>
    <scope>NUCLEOTIDE SEQUENCE [LARGE SCALE GENOMIC DNA]</scope>
    <source>
        <strain evidence="10">DSM 13966</strain>
    </source>
</reference>
<dbReference type="Proteomes" id="UP000279911">
    <property type="component" value="Unassembled WGS sequence"/>
</dbReference>
<accession>A0A3R9F2J4</accession>
<dbReference type="GO" id="GO:0032259">
    <property type="term" value="P:methylation"/>
    <property type="evidence" value="ECO:0007669"/>
    <property type="project" value="UniProtKB-KW"/>
</dbReference>
<dbReference type="EC" id="2.1.1.37" evidence="7"/>
<dbReference type="InterPro" id="IPR018117">
    <property type="entry name" value="C5_DNA_meth_AS"/>
</dbReference>
<evidence type="ECO:0000313" key="10">
    <source>
        <dbReference type="Proteomes" id="UP000279911"/>
    </source>
</evidence>
<evidence type="ECO:0000256" key="5">
    <source>
        <dbReference type="PROSITE-ProRule" id="PRU01016"/>
    </source>
</evidence>
<dbReference type="NCBIfam" id="TIGR00675">
    <property type="entry name" value="dcm"/>
    <property type="match status" value="1"/>
</dbReference>
<evidence type="ECO:0000256" key="6">
    <source>
        <dbReference type="RuleBase" id="RU000416"/>
    </source>
</evidence>
<sequence>MIFRKGELFCGPGGLSLGAKQAVVIDEEGNLVLDENGEEYKVVHAWANDYHEETVETFRLNILEEDDDPESVKFGDVKDLDIESLSPIELFSFGFPCNDFSLVGETKGLEGEYGGLYTYGIKVLNHHNPLAFIAENVGGLESANEGKAFVQILKAMEEAGEHGYNITPHKYKFEEYGVPQARHRIIICGIRKDLGLKFQVPRAPYKNREQWTTAMQALENPPIPADAMNHEFTKHQRQVVEMLDHIRPGDNCWVDYLPEQYRLNVKGAKMSNIYKRLDPDAPSYTVTGSGGGGTHMYHYAEPRALTNRERARLQTFPDWYEFFGGKESVRRQIGMAVPPKGAKVIVEAVLKTLAGIPYETEEAKWDENHIQEMLATGVNKKKKKKRTGKAKKKVETPEGQASMELEEIKP</sequence>
<keyword evidence="2 5" id="KW-0808">Transferase</keyword>
<dbReference type="OrthoDB" id="9813719at2"/>
<keyword evidence="1 5" id="KW-0489">Methyltransferase</keyword>
<evidence type="ECO:0000256" key="8">
    <source>
        <dbReference type="SAM" id="MobiDB-lite"/>
    </source>
</evidence>
<comment type="catalytic activity">
    <reaction evidence="7">
        <text>a 2'-deoxycytidine in DNA + S-adenosyl-L-methionine = a 5-methyl-2'-deoxycytidine in DNA + S-adenosyl-L-homocysteine + H(+)</text>
        <dbReference type="Rhea" id="RHEA:13681"/>
        <dbReference type="Rhea" id="RHEA-COMP:11369"/>
        <dbReference type="Rhea" id="RHEA-COMP:11370"/>
        <dbReference type="ChEBI" id="CHEBI:15378"/>
        <dbReference type="ChEBI" id="CHEBI:57856"/>
        <dbReference type="ChEBI" id="CHEBI:59789"/>
        <dbReference type="ChEBI" id="CHEBI:85452"/>
        <dbReference type="ChEBI" id="CHEBI:85454"/>
        <dbReference type="EC" id="2.1.1.37"/>
    </reaction>
</comment>
<evidence type="ECO:0000256" key="2">
    <source>
        <dbReference type="ARBA" id="ARBA00022679"/>
    </source>
</evidence>
<dbReference type="GO" id="GO:0044027">
    <property type="term" value="P:negative regulation of gene expression via chromosomal CpG island methylation"/>
    <property type="evidence" value="ECO:0007669"/>
    <property type="project" value="TreeGrafter"/>
</dbReference>
<dbReference type="RefSeq" id="WP_125479402.1">
    <property type="nucleotide sequence ID" value="NZ_RSFW01000010.1"/>
</dbReference>
<evidence type="ECO:0000256" key="1">
    <source>
        <dbReference type="ARBA" id="ARBA00022603"/>
    </source>
</evidence>
<comment type="caution">
    <text evidence="9">The sequence shown here is derived from an EMBL/GenBank/DDBJ whole genome shotgun (WGS) entry which is preliminary data.</text>
</comment>
<dbReference type="InterPro" id="IPR029063">
    <property type="entry name" value="SAM-dependent_MTases_sf"/>
</dbReference>
<dbReference type="PROSITE" id="PS51679">
    <property type="entry name" value="SAM_MT_C5"/>
    <property type="match status" value="1"/>
</dbReference>
<dbReference type="Gene3D" id="3.90.120.10">
    <property type="entry name" value="DNA Methylase, subunit A, domain 2"/>
    <property type="match status" value="1"/>
</dbReference>
<dbReference type="PANTHER" id="PTHR10629">
    <property type="entry name" value="CYTOSINE-SPECIFIC METHYLTRANSFERASE"/>
    <property type="match status" value="1"/>
</dbReference>
<dbReference type="Gene3D" id="3.40.50.150">
    <property type="entry name" value="Vaccinia Virus protein VP39"/>
    <property type="match status" value="1"/>
</dbReference>
<gene>
    <name evidence="9" type="primary">dcm</name>
    <name evidence="9" type="ORF">EJA10_07505</name>
</gene>
<feature type="region of interest" description="Disordered" evidence="8">
    <location>
        <begin position="377"/>
        <end position="410"/>
    </location>
</feature>
<evidence type="ECO:0000313" key="9">
    <source>
        <dbReference type="EMBL" id="RSD27621.1"/>
    </source>
</evidence>
<dbReference type="InterPro" id="IPR001525">
    <property type="entry name" value="C5_MeTfrase"/>
</dbReference>
<dbReference type="Pfam" id="PF00145">
    <property type="entry name" value="DNA_methylase"/>
    <property type="match status" value="1"/>
</dbReference>
<dbReference type="InterPro" id="IPR050390">
    <property type="entry name" value="C5-Methyltransferase"/>
</dbReference>
<feature type="active site" evidence="5">
    <location>
        <position position="97"/>
    </location>
</feature>
<keyword evidence="3 5" id="KW-0949">S-adenosyl-L-methionine</keyword>
<dbReference type="GO" id="GO:0003677">
    <property type="term" value="F:DNA binding"/>
    <property type="evidence" value="ECO:0007669"/>
    <property type="project" value="TreeGrafter"/>
</dbReference>
<dbReference type="GO" id="GO:0003886">
    <property type="term" value="F:DNA (cytosine-5-)-methyltransferase activity"/>
    <property type="evidence" value="ECO:0007669"/>
    <property type="project" value="UniProtKB-EC"/>
</dbReference>
<comment type="similarity">
    <text evidence="5 6">Belongs to the class I-like SAM-binding methyltransferase superfamily. C5-methyltransferase family.</text>
</comment>
<dbReference type="SUPFAM" id="SSF53335">
    <property type="entry name" value="S-adenosyl-L-methionine-dependent methyltransferases"/>
    <property type="match status" value="1"/>
</dbReference>
<name>A0A3R9F2J4_9BACI</name>
<evidence type="ECO:0000256" key="4">
    <source>
        <dbReference type="ARBA" id="ARBA00022747"/>
    </source>
</evidence>
<dbReference type="PRINTS" id="PR00105">
    <property type="entry name" value="C5METTRFRASE"/>
</dbReference>
<dbReference type="AlphaFoldDB" id="A0A3R9F2J4"/>
<evidence type="ECO:0000256" key="3">
    <source>
        <dbReference type="ARBA" id="ARBA00022691"/>
    </source>
</evidence>
<dbReference type="GO" id="GO:0009307">
    <property type="term" value="P:DNA restriction-modification system"/>
    <property type="evidence" value="ECO:0007669"/>
    <property type="project" value="UniProtKB-KW"/>
</dbReference>
<organism evidence="9 10">
    <name type="scientific">Mesobacillus subterraneus</name>
    <dbReference type="NCBI Taxonomy" id="285983"/>
    <lineage>
        <taxon>Bacteria</taxon>
        <taxon>Bacillati</taxon>
        <taxon>Bacillota</taxon>
        <taxon>Bacilli</taxon>
        <taxon>Bacillales</taxon>
        <taxon>Bacillaceae</taxon>
        <taxon>Mesobacillus</taxon>
    </lineage>
</organism>
<dbReference type="EMBL" id="RSFW01000010">
    <property type="protein sequence ID" value="RSD27621.1"/>
    <property type="molecule type" value="Genomic_DNA"/>
</dbReference>
<dbReference type="PANTHER" id="PTHR10629:SF52">
    <property type="entry name" value="DNA (CYTOSINE-5)-METHYLTRANSFERASE 1"/>
    <property type="match status" value="1"/>
</dbReference>